<dbReference type="PANTHER" id="PTHR48111:SF76">
    <property type="entry name" value="TWO-COMPONENT RESPONSE REGULATOR"/>
    <property type="match status" value="1"/>
</dbReference>
<name>B7X1C1_COMTK</name>
<sequence length="270" mass="29966">MAQTPVPPPDASLLPAAKDEATAYSVCPPTARDRLRMYRYLIIEDDALNARYIAEGLRQQGAHVSVCADGVQGIAQAVGENWDVIILDRMLPNGFDGLQILQALRSMGKQTPVLVLSALSATDERVRGLKAGCDDYLTKPFAFSELSARLEALVRRAQIPAPTREMQVADLRVNLISRSAERAGQPLSLQPREFRLLAFLMQHAHQIVTRTMLLESVWDYRFDPQTNVIDVHISRLRSKVDKGFATPLIHTVRGVGYSLSDQPQDLPEVV</sequence>
<dbReference type="PROSITE" id="PS50110">
    <property type="entry name" value="RESPONSE_REGULATORY"/>
    <property type="match status" value="1"/>
</dbReference>
<accession>B7X1C1</accession>
<keyword evidence="4 7" id="KW-0238">DNA-binding</keyword>
<dbReference type="Proteomes" id="UP000003039">
    <property type="component" value="Unassembled WGS sequence"/>
</dbReference>
<dbReference type="GO" id="GO:0032993">
    <property type="term" value="C:protein-DNA complex"/>
    <property type="evidence" value="ECO:0007669"/>
    <property type="project" value="TreeGrafter"/>
</dbReference>
<evidence type="ECO:0000259" key="9">
    <source>
        <dbReference type="PROSITE" id="PS51755"/>
    </source>
</evidence>
<dbReference type="GO" id="GO:0006355">
    <property type="term" value="P:regulation of DNA-templated transcription"/>
    <property type="evidence" value="ECO:0007669"/>
    <property type="project" value="InterPro"/>
</dbReference>
<dbReference type="SMART" id="SM00448">
    <property type="entry name" value="REC"/>
    <property type="match status" value="1"/>
</dbReference>
<dbReference type="PROSITE" id="PS51755">
    <property type="entry name" value="OMPR_PHOB"/>
    <property type="match status" value="1"/>
</dbReference>
<reference evidence="10 11" key="1">
    <citation type="journal article" date="2004" name="Appl. Environ. Microbiol.">
        <title>Mineralization of individual congeners of linear alkylbenzenesulfonate by defined pairs of heterotrophic bacteria.</title>
        <authorList>
            <person name="Schleheck D."/>
            <person name="Knepper T.P."/>
            <person name="Fischer K."/>
            <person name="Cook A.M."/>
        </authorList>
    </citation>
    <scope>NUCLEOTIDE SEQUENCE [LARGE SCALE GENOMIC DNA]</scope>
    <source>
        <strain evidence="11">DSM 14576 / KF-1</strain>
    </source>
</reference>
<evidence type="ECO:0000256" key="5">
    <source>
        <dbReference type="ARBA" id="ARBA00023163"/>
    </source>
</evidence>
<keyword evidence="2" id="KW-0902">Two-component regulatory system</keyword>
<evidence type="ECO:0000256" key="4">
    <source>
        <dbReference type="ARBA" id="ARBA00023125"/>
    </source>
</evidence>
<organism evidence="10 11">
    <name type="scientific">Comamonas testosteroni (strain DSM 14576 / KF-1)</name>
    <name type="common">Pseudomonas testosteroni</name>
    <dbReference type="NCBI Taxonomy" id="399795"/>
    <lineage>
        <taxon>Bacteria</taxon>
        <taxon>Pseudomonadati</taxon>
        <taxon>Pseudomonadota</taxon>
        <taxon>Betaproteobacteria</taxon>
        <taxon>Burkholderiales</taxon>
        <taxon>Comamonadaceae</taxon>
        <taxon>Comamonas</taxon>
    </lineage>
</organism>
<dbReference type="GO" id="GO:0000156">
    <property type="term" value="F:phosphorelay response regulator activity"/>
    <property type="evidence" value="ECO:0007669"/>
    <property type="project" value="TreeGrafter"/>
</dbReference>
<evidence type="ECO:0000256" key="1">
    <source>
        <dbReference type="ARBA" id="ARBA00022553"/>
    </source>
</evidence>
<feature type="domain" description="OmpR/PhoB-type" evidence="9">
    <location>
        <begin position="163"/>
        <end position="261"/>
    </location>
</feature>
<dbReference type="SUPFAM" id="SSF52172">
    <property type="entry name" value="CheY-like"/>
    <property type="match status" value="1"/>
</dbReference>
<dbReference type="InterPro" id="IPR039420">
    <property type="entry name" value="WalR-like"/>
</dbReference>
<dbReference type="Pfam" id="PF00072">
    <property type="entry name" value="Response_reg"/>
    <property type="match status" value="1"/>
</dbReference>
<dbReference type="InterPro" id="IPR001789">
    <property type="entry name" value="Sig_transdc_resp-reg_receiver"/>
</dbReference>
<dbReference type="InterPro" id="IPR036388">
    <property type="entry name" value="WH-like_DNA-bd_sf"/>
</dbReference>
<evidence type="ECO:0000313" key="10">
    <source>
        <dbReference type="EMBL" id="EED70131.1"/>
    </source>
</evidence>
<feature type="DNA-binding region" description="OmpR/PhoB-type" evidence="7">
    <location>
        <begin position="163"/>
        <end position="261"/>
    </location>
</feature>
<dbReference type="SMART" id="SM00862">
    <property type="entry name" value="Trans_reg_C"/>
    <property type="match status" value="1"/>
</dbReference>
<evidence type="ECO:0000256" key="6">
    <source>
        <dbReference type="PROSITE-ProRule" id="PRU00169"/>
    </source>
</evidence>
<evidence type="ECO:0000313" key="11">
    <source>
        <dbReference type="Proteomes" id="UP000003039"/>
    </source>
</evidence>
<dbReference type="FunFam" id="1.10.10.10:FF:000005">
    <property type="entry name" value="Two-component system response regulator"/>
    <property type="match status" value="1"/>
</dbReference>
<evidence type="ECO:0000256" key="2">
    <source>
        <dbReference type="ARBA" id="ARBA00023012"/>
    </source>
</evidence>
<proteinExistence type="predicted"/>
<feature type="modified residue" description="4-aspartylphosphate" evidence="6">
    <location>
        <position position="88"/>
    </location>
</feature>
<keyword evidence="3" id="KW-0805">Transcription regulation</keyword>
<dbReference type="AlphaFoldDB" id="B7X1C1"/>
<dbReference type="Gene3D" id="3.40.50.2300">
    <property type="match status" value="1"/>
</dbReference>
<dbReference type="PANTHER" id="PTHR48111">
    <property type="entry name" value="REGULATOR OF RPOS"/>
    <property type="match status" value="1"/>
</dbReference>
<keyword evidence="5" id="KW-0804">Transcription</keyword>
<dbReference type="GO" id="GO:0000976">
    <property type="term" value="F:transcription cis-regulatory region binding"/>
    <property type="evidence" value="ECO:0007669"/>
    <property type="project" value="TreeGrafter"/>
</dbReference>
<comment type="caution">
    <text evidence="10">The sequence shown here is derived from an EMBL/GenBank/DDBJ whole genome shotgun (WGS) entry which is preliminary data.</text>
</comment>
<evidence type="ECO:0000256" key="3">
    <source>
        <dbReference type="ARBA" id="ARBA00023015"/>
    </source>
</evidence>
<evidence type="ECO:0000259" key="8">
    <source>
        <dbReference type="PROSITE" id="PS50110"/>
    </source>
</evidence>
<dbReference type="eggNOG" id="COG0745">
    <property type="taxonomic scope" value="Bacteria"/>
</dbReference>
<dbReference type="Pfam" id="PF00486">
    <property type="entry name" value="Trans_reg_C"/>
    <property type="match status" value="1"/>
</dbReference>
<dbReference type="InterPro" id="IPR001867">
    <property type="entry name" value="OmpR/PhoB-type_DNA-bd"/>
</dbReference>
<dbReference type="GO" id="GO:0005829">
    <property type="term" value="C:cytosol"/>
    <property type="evidence" value="ECO:0007669"/>
    <property type="project" value="TreeGrafter"/>
</dbReference>
<keyword evidence="1 6" id="KW-0597">Phosphoprotein</keyword>
<dbReference type="EMBL" id="AAUJ02000001">
    <property type="protein sequence ID" value="EED70131.1"/>
    <property type="molecule type" value="Genomic_DNA"/>
</dbReference>
<dbReference type="InterPro" id="IPR011006">
    <property type="entry name" value="CheY-like_superfamily"/>
</dbReference>
<dbReference type="CDD" id="cd00383">
    <property type="entry name" value="trans_reg_C"/>
    <property type="match status" value="1"/>
</dbReference>
<gene>
    <name evidence="10" type="ORF">CtesDRAFT_PD5079</name>
</gene>
<protein>
    <submittedName>
        <fullName evidence="10">Two component transcriptional regulator, winged helix family</fullName>
    </submittedName>
</protein>
<evidence type="ECO:0000256" key="7">
    <source>
        <dbReference type="PROSITE-ProRule" id="PRU01091"/>
    </source>
</evidence>
<feature type="domain" description="Response regulatory" evidence="8">
    <location>
        <begin position="39"/>
        <end position="154"/>
    </location>
</feature>
<dbReference type="Gene3D" id="1.10.10.10">
    <property type="entry name" value="Winged helix-like DNA-binding domain superfamily/Winged helix DNA-binding domain"/>
    <property type="match status" value="1"/>
</dbReference>